<dbReference type="GO" id="GO:0005876">
    <property type="term" value="C:spindle microtubule"/>
    <property type="evidence" value="ECO:0007669"/>
    <property type="project" value="TreeGrafter"/>
</dbReference>
<evidence type="ECO:0000313" key="6">
    <source>
        <dbReference type="Proteomes" id="UP000000311"/>
    </source>
</evidence>
<protein>
    <recommendedName>
        <fullName evidence="2">SKA complex subunit 1</fullName>
    </recommendedName>
    <alternativeName>
        <fullName evidence="3">Spindle and kinetochore-associated protein 1</fullName>
    </alternativeName>
</protein>
<organism evidence="6">
    <name type="scientific">Camponotus floridanus</name>
    <name type="common">Florida carpenter ant</name>
    <dbReference type="NCBI Taxonomy" id="104421"/>
    <lineage>
        <taxon>Eukaryota</taxon>
        <taxon>Metazoa</taxon>
        <taxon>Ecdysozoa</taxon>
        <taxon>Arthropoda</taxon>
        <taxon>Hexapoda</taxon>
        <taxon>Insecta</taxon>
        <taxon>Pterygota</taxon>
        <taxon>Neoptera</taxon>
        <taxon>Endopterygota</taxon>
        <taxon>Hymenoptera</taxon>
        <taxon>Apocrita</taxon>
        <taxon>Aculeata</taxon>
        <taxon>Formicoidea</taxon>
        <taxon>Formicidae</taxon>
        <taxon>Formicinae</taxon>
        <taxon>Camponotus</taxon>
    </lineage>
</organism>
<dbReference type="GO" id="GO:0072686">
    <property type="term" value="C:mitotic spindle"/>
    <property type="evidence" value="ECO:0007669"/>
    <property type="project" value="TreeGrafter"/>
</dbReference>
<evidence type="ECO:0000256" key="1">
    <source>
        <dbReference type="ARBA" id="ARBA00006836"/>
    </source>
</evidence>
<keyword evidence="6" id="KW-1185">Reference proteome</keyword>
<dbReference type="STRING" id="104421.E1ZV35"/>
<reference evidence="5 6" key="1">
    <citation type="journal article" date="2010" name="Science">
        <title>Genomic comparison of the ants Camponotus floridanus and Harpegnathos saltator.</title>
        <authorList>
            <person name="Bonasio R."/>
            <person name="Zhang G."/>
            <person name="Ye C."/>
            <person name="Mutti N.S."/>
            <person name="Fang X."/>
            <person name="Qin N."/>
            <person name="Donahue G."/>
            <person name="Yang P."/>
            <person name="Li Q."/>
            <person name="Li C."/>
            <person name="Zhang P."/>
            <person name="Huang Z."/>
            <person name="Berger S.L."/>
            <person name="Reinberg D."/>
            <person name="Wang J."/>
            <person name="Liebig J."/>
        </authorList>
    </citation>
    <scope>NUCLEOTIDE SEQUENCE [LARGE SCALE GENOMIC DNA]</scope>
    <source>
        <strain evidence="6">C129</strain>
    </source>
</reference>
<accession>E1ZV35</accession>
<dbReference type="PANTHER" id="PTHR28573:SF1">
    <property type="entry name" value="SPINDLE AND KINETOCHORE-ASSOCIATED PROTEIN 1"/>
    <property type="match status" value="1"/>
</dbReference>
<keyword evidence="4" id="KW-0175">Coiled coil</keyword>
<gene>
    <name evidence="5" type="ORF">EAG_01279</name>
</gene>
<sequence>MDKQDNLEEIVDKHYKRLHQLNTTTIFIKGKHNLKDDLYKMRNEVLQISCGIDNTRKILEQMKKQNTDLKELLSLIEILNKRILHQKENVPQELIQGYQNADKLKCIQNQISPVITKSITKTINSAHKLIEQNISANMYNSGIEQEIIKDCKRTLFNELEVYPTILFISTEEFNNVPKYMIGRQTLETINSLITDINNTLITKYTILSLGKAAAQKRGEINLYLQYKKQEFDIKKEKGYLYFFTAEDYYRHTKKKMDKTKLNLIIVLRHCKRLRECRTNNELRYVIIN</sequence>
<dbReference type="Proteomes" id="UP000000311">
    <property type="component" value="Unassembled WGS sequence"/>
</dbReference>
<dbReference type="InParanoid" id="E1ZV35"/>
<dbReference type="GO" id="GO:0031110">
    <property type="term" value="P:regulation of microtubule polymerization or depolymerization"/>
    <property type="evidence" value="ECO:0007669"/>
    <property type="project" value="TreeGrafter"/>
</dbReference>
<dbReference type="InterPro" id="IPR042031">
    <property type="entry name" value="SKA1_MBD_sf"/>
</dbReference>
<feature type="coiled-coil region" evidence="4">
    <location>
        <begin position="52"/>
        <end position="89"/>
    </location>
</feature>
<dbReference type="Gene3D" id="1.10.10.1890">
    <property type="entry name" value="Ska1 microtubule binding domain-like"/>
    <property type="match status" value="1"/>
</dbReference>
<dbReference type="PANTHER" id="PTHR28573">
    <property type="entry name" value="SPINDLE AND KINETOCHORE-ASSOCIATED PROTEIN 1"/>
    <property type="match status" value="1"/>
</dbReference>
<dbReference type="InterPro" id="IPR009829">
    <property type="entry name" value="SKA1"/>
</dbReference>
<comment type="similarity">
    <text evidence="1">Belongs to the SKA1 family.</text>
</comment>
<dbReference type="OMA" id="MRGRITH"/>
<evidence type="ECO:0000256" key="4">
    <source>
        <dbReference type="SAM" id="Coils"/>
    </source>
</evidence>
<evidence type="ECO:0000313" key="5">
    <source>
        <dbReference type="EMBL" id="EFN74964.1"/>
    </source>
</evidence>
<dbReference type="EMBL" id="GL434395">
    <property type="protein sequence ID" value="EFN74964.1"/>
    <property type="molecule type" value="Genomic_DNA"/>
</dbReference>
<proteinExistence type="inferred from homology"/>
<dbReference type="GO" id="GO:0000278">
    <property type="term" value="P:mitotic cell cycle"/>
    <property type="evidence" value="ECO:0007669"/>
    <property type="project" value="TreeGrafter"/>
</dbReference>
<dbReference type="Pfam" id="PF07160">
    <property type="entry name" value="SKA1"/>
    <property type="match status" value="1"/>
</dbReference>
<dbReference type="GO" id="GO:0051301">
    <property type="term" value="P:cell division"/>
    <property type="evidence" value="ECO:0007669"/>
    <property type="project" value="InterPro"/>
</dbReference>
<evidence type="ECO:0000256" key="2">
    <source>
        <dbReference type="ARBA" id="ARBA00047182"/>
    </source>
</evidence>
<dbReference type="AlphaFoldDB" id="E1ZV35"/>
<dbReference type="GO" id="GO:0007059">
    <property type="term" value="P:chromosome segregation"/>
    <property type="evidence" value="ECO:0007669"/>
    <property type="project" value="InterPro"/>
</dbReference>
<evidence type="ECO:0000256" key="3">
    <source>
        <dbReference type="ARBA" id="ARBA00047202"/>
    </source>
</evidence>
<dbReference type="OrthoDB" id="5962at2759"/>
<name>E1ZV35_CAMFO</name>
<dbReference type="GO" id="GO:0008017">
    <property type="term" value="F:microtubule binding"/>
    <property type="evidence" value="ECO:0007669"/>
    <property type="project" value="InterPro"/>
</dbReference>
<dbReference type="GO" id="GO:0000940">
    <property type="term" value="C:outer kinetochore"/>
    <property type="evidence" value="ECO:0007669"/>
    <property type="project" value="TreeGrafter"/>
</dbReference>